<dbReference type="GO" id="GO:0002161">
    <property type="term" value="F:aminoacyl-tRNA deacylase activity"/>
    <property type="evidence" value="ECO:0007669"/>
    <property type="project" value="InterPro"/>
</dbReference>
<evidence type="ECO:0000313" key="2">
    <source>
        <dbReference type="EMBL" id="MCD7108496.1"/>
    </source>
</evidence>
<dbReference type="SUPFAM" id="SSF55826">
    <property type="entry name" value="YbaK/ProRS associated domain"/>
    <property type="match status" value="1"/>
</dbReference>
<protein>
    <submittedName>
        <fullName evidence="2">YbaK/EbsC family protein</fullName>
    </submittedName>
</protein>
<feature type="domain" description="YbaK/aminoacyl-tRNA synthetase-associated" evidence="1">
    <location>
        <begin position="24"/>
        <end position="140"/>
    </location>
</feature>
<gene>
    <name evidence="2" type="ORF">LRX75_05495</name>
</gene>
<sequence>MSLSSVTAFLAEKAPDLEVIVLDESTATVAMAAAAHRVVPAQIAKTLALRIADDVILIVTGGEARLDNRKFKARFATKARMLDLSDVEAETSHPVGGVCPFGLPKPLAVYCDVSLRAFDIVVPAAGATNAAVRISPERMAEITGAAWIDVTAST</sequence>
<evidence type="ECO:0000259" key="1">
    <source>
        <dbReference type="Pfam" id="PF04073"/>
    </source>
</evidence>
<dbReference type="PANTHER" id="PTHR30411:SF1">
    <property type="entry name" value="CYTOPLASMIC PROTEIN"/>
    <property type="match status" value="1"/>
</dbReference>
<dbReference type="InterPro" id="IPR036754">
    <property type="entry name" value="YbaK/aa-tRNA-synt-asso_dom_sf"/>
</dbReference>
<comment type="caution">
    <text evidence="2">The sequence shown here is derived from an EMBL/GenBank/DDBJ whole genome shotgun (WGS) entry which is preliminary data.</text>
</comment>
<dbReference type="EMBL" id="JAJOZR010000003">
    <property type="protein sequence ID" value="MCD7108496.1"/>
    <property type="molecule type" value="Genomic_DNA"/>
</dbReference>
<organism evidence="2 3">
    <name type="scientific">Rhizobium quercicola</name>
    <dbReference type="NCBI Taxonomy" id="2901226"/>
    <lineage>
        <taxon>Bacteria</taxon>
        <taxon>Pseudomonadati</taxon>
        <taxon>Pseudomonadota</taxon>
        <taxon>Alphaproteobacteria</taxon>
        <taxon>Hyphomicrobiales</taxon>
        <taxon>Rhizobiaceae</taxon>
        <taxon>Rhizobium/Agrobacterium group</taxon>
        <taxon>Rhizobium</taxon>
    </lineage>
</organism>
<dbReference type="PANTHER" id="PTHR30411">
    <property type="entry name" value="CYTOPLASMIC PROTEIN"/>
    <property type="match status" value="1"/>
</dbReference>
<accession>A0A9X1NR46</accession>
<keyword evidence="3" id="KW-1185">Reference proteome</keyword>
<evidence type="ECO:0000313" key="3">
    <source>
        <dbReference type="Proteomes" id="UP001139089"/>
    </source>
</evidence>
<dbReference type="InterPro" id="IPR007214">
    <property type="entry name" value="YbaK/aa-tRNA-synth-assoc-dom"/>
</dbReference>
<name>A0A9X1NR46_9HYPH</name>
<proteinExistence type="predicted"/>
<dbReference type="Proteomes" id="UP001139089">
    <property type="component" value="Unassembled WGS sequence"/>
</dbReference>
<reference evidence="2" key="1">
    <citation type="submission" date="2021-12" db="EMBL/GenBank/DDBJ databases">
        <authorList>
            <person name="Li Y."/>
        </authorList>
    </citation>
    <scope>NUCLEOTIDE SEQUENCE</scope>
    <source>
        <strain evidence="2">DKSPLA3</strain>
    </source>
</reference>
<dbReference type="CDD" id="cd04333">
    <property type="entry name" value="ProX_deacylase"/>
    <property type="match status" value="1"/>
</dbReference>
<dbReference type="Gene3D" id="3.90.960.10">
    <property type="entry name" value="YbaK/aminoacyl-tRNA synthetase-associated domain"/>
    <property type="match status" value="1"/>
</dbReference>
<dbReference type="AlphaFoldDB" id="A0A9X1NR46"/>
<dbReference type="RefSeq" id="WP_231812579.1">
    <property type="nucleotide sequence ID" value="NZ_JAJOZR010000003.1"/>
</dbReference>
<dbReference type="Pfam" id="PF04073">
    <property type="entry name" value="tRNA_edit"/>
    <property type="match status" value="1"/>
</dbReference>